<keyword evidence="4" id="KW-1185">Reference proteome</keyword>
<name>A0A1X6NHJ9_9APHY</name>
<dbReference type="InterPro" id="IPR011990">
    <property type="entry name" value="TPR-like_helical_dom_sf"/>
</dbReference>
<feature type="coiled-coil region" evidence="1">
    <location>
        <begin position="1790"/>
        <end position="1817"/>
    </location>
</feature>
<evidence type="ECO:0000313" key="3">
    <source>
        <dbReference type="EMBL" id="OSX68091.1"/>
    </source>
</evidence>
<protein>
    <submittedName>
        <fullName evidence="3">Uncharacterized protein</fullName>
    </submittedName>
</protein>
<dbReference type="GO" id="GO:0016787">
    <property type="term" value="F:hydrolase activity"/>
    <property type="evidence" value="ECO:0007669"/>
    <property type="project" value="UniProtKB-KW"/>
</dbReference>
<feature type="region of interest" description="Disordered" evidence="2">
    <location>
        <begin position="1673"/>
        <end position="1710"/>
    </location>
</feature>
<dbReference type="STRING" id="670580.A0A1X6NHJ9"/>
<dbReference type="GeneID" id="36328683"/>
<proteinExistence type="predicted"/>
<dbReference type="RefSeq" id="XP_024344885.1">
    <property type="nucleotide sequence ID" value="XM_024483734.1"/>
</dbReference>
<dbReference type="PANTHER" id="PTHR21529">
    <property type="entry name" value="MAMMARY TURMOR VIRUS RECEPTOR HOMOLOG 1, 2 MTVR1, 2"/>
    <property type="match status" value="1"/>
</dbReference>
<accession>A0A1X6NHJ9</accession>
<gene>
    <name evidence="3" type="ORF">POSPLADRAFT_1128407</name>
</gene>
<dbReference type="OrthoDB" id="3156807at2759"/>
<evidence type="ECO:0000313" key="4">
    <source>
        <dbReference type="Proteomes" id="UP000194127"/>
    </source>
</evidence>
<dbReference type="SUPFAM" id="SSF52540">
    <property type="entry name" value="P-loop containing nucleoside triphosphate hydrolases"/>
    <property type="match status" value="1"/>
</dbReference>
<dbReference type="SUPFAM" id="SSF48452">
    <property type="entry name" value="TPR-like"/>
    <property type="match status" value="1"/>
</dbReference>
<dbReference type="InterPro" id="IPR039904">
    <property type="entry name" value="TRANK1"/>
</dbReference>
<evidence type="ECO:0000256" key="2">
    <source>
        <dbReference type="SAM" id="MobiDB-lite"/>
    </source>
</evidence>
<dbReference type="EMBL" id="KZ110591">
    <property type="protein sequence ID" value="OSX68091.1"/>
    <property type="molecule type" value="Genomic_DNA"/>
</dbReference>
<dbReference type="PANTHER" id="PTHR21529:SF4">
    <property type="entry name" value="TPR AND ANKYRIN REPEAT-CONTAINING PROTEIN 1"/>
    <property type="match status" value="1"/>
</dbReference>
<evidence type="ECO:0000256" key="1">
    <source>
        <dbReference type="SAM" id="Coils"/>
    </source>
</evidence>
<reference evidence="3 4" key="1">
    <citation type="submission" date="2017-04" db="EMBL/GenBank/DDBJ databases">
        <title>Genome Sequence of the Model Brown-Rot Fungus Postia placenta SB12.</title>
        <authorList>
            <consortium name="DOE Joint Genome Institute"/>
            <person name="Gaskell J."/>
            <person name="Kersten P."/>
            <person name="Larrondo L.F."/>
            <person name="Canessa P."/>
            <person name="Martinez D."/>
            <person name="Hibbett D."/>
            <person name="Schmoll M."/>
            <person name="Kubicek C.P."/>
            <person name="Martinez A.T."/>
            <person name="Yadav J."/>
            <person name="Master E."/>
            <person name="Magnuson J.K."/>
            <person name="James T."/>
            <person name="Yaver D."/>
            <person name="Berka R."/>
            <person name="Labutti K."/>
            <person name="Lipzen A."/>
            <person name="Aerts A."/>
            <person name="Barry K."/>
            <person name="Henrissat B."/>
            <person name="Blanchette R."/>
            <person name="Grigoriev I."/>
            <person name="Cullen D."/>
        </authorList>
    </citation>
    <scope>NUCLEOTIDE SEQUENCE [LARGE SCALE GENOMIC DNA]</scope>
    <source>
        <strain evidence="3 4">MAD-698-R-SB12</strain>
    </source>
</reference>
<dbReference type="Proteomes" id="UP000194127">
    <property type="component" value="Unassembled WGS sequence"/>
</dbReference>
<dbReference type="Gene3D" id="3.40.50.300">
    <property type="entry name" value="P-loop containing nucleotide triphosphate hydrolases"/>
    <property type="match status" value="1"/>
</dbReference>
<dbReference type="GO" id="GO:0005524">
    <property type="term" value="F:ATP binding"/>
    <property type="evidence" value="ECO:0007669"/>
    <property type="project" value="UniProtKB-KW"/>
</dbReference>
<organism evidence="3 4">
    <name type="scientific">Postia placenta MAD-698-R-SB12</name>
    <dbReference type="NCBI Taxonomy" id="670580"/>
    <lineage>
        <taxon>Eukaryota</taxon>
        <taxon>Fungi</taxon>
        <taxon>Dikarya</taxon>
        <taxon>Basidiomycota</taxon>
        <taxon>Agaricomycotina</taxon>
        <taxon>Agaricomycetes</taxon>
        <taxon>Polyporales</taxon>
        <taxon>Adustoporiaceae</taxon>
        <taxon>Rhodonia</taxon>
    </lineage>
</organism>
<keyword evidence="1" id="KW-0175">Coiled coil</keyword>
<dbReference type="GO" id="GO:0004386">
    <property type="term" value="F:helicase activity"/>
    <property type="evidence" value="ECO:0007669"/>
    <property type="project" value="UniProtKB-KW"/>
</dbReference>
<dbReference type="InterPro" id="IPR027417">
    <property type="entry name" value="P-loop_NTPase"/>
</dbReference>
<sequence length="1915" mass="217877">MARHTKQFDIRVFDADTLRHEAAIESALSVLENFLADSAYSIDALIHDFLAIPGLTEFVISGTALRDQSAQTLIRVILDGFPSKAETFVTSCSRRLLERLSVFFTLETDILAEEDVNLLKSHRRYIELACPMVELLAVYWISVKASFFGPRREQGVELFEKLRLPVPTNTQEAVMLASQVLSHQKDILNYYLEILRYPHLKDHFKKTYVPEFRQGEALASPSGVLDIPVSEFPDAASDPDKARQDDHYVQLRKATLYFDSVQGFGALRILVSHNTDTELRLHAHSKKSNLFHKAIDILRRLKGTGNGIPIYEARVDIDSRLLYHLDFVPEFESEAIVKVVKVIGIYTHAQLGRYSWQAISRALKRRTREHAFEHSQHLPSEDERQVSCFVPDESDAYVPLVPTSPSFDEDEQLAKTRALCCILRGTTASEKTFLNNILANKDVSHVFYVSPKEKAVIEYPYSCYVLGRSGTGKTMAILFKILGIERAWHALRETIPRPRQVFVTKSRVLATKVQESFDRHYASFIDDLPGTPERRTRLYGQGQSYRPMISAEEQAEWDSDLPRRFSELEDRHFPLFITFNQLCNLLEADFGDSSAEQQPATGLRPVNKRPKPQGVFISFHVFRSSYWAHFPQSLIKGLDSAMVFGEFMGVLKGSEEALTTKTGYLDREEYLRLSPRRQVMFAGQREVIYDLFQVFLKRKKLRGDYDVADRTRALLRNIADRGVPGQFIDFIYVDEAQDNLLIDALCDTAQTISAGSAFRFHDLRAFMWRTETRRSANLGPQPLLFQLVTNYRSHAGIVNCARSIVELITTYWPGAIDILDREKGSINGTKPIFISCLDGDIDKYESYLFGTSDNPVEFGHQQCILVRDAEARDRLQERLGGAFAATVLTIYESKGLEFDDVVVYDFFADSPVTSGQWRMLLSIAGQELKQDSRKMTRDLDAGRLSHICRELKHLYVGATRARRKLWIADRSVCASPMREYWQSRGIVVACDVKENIAHIAKASTRQQWEEMAAVFFQREEYELAMRAYERASLSREVTIARAYHLQTLANLLPENATGNARTCSFASAAKTFRKVADVATVQEERITYLKNAAKCFLQSGDNRNAAEAFYLIEDFERSAQLYRAVGDFDDAVRVVTSHRNRIDRTVADTIISISQTVYLRSCQFTKARTLFKDDQEMLICMQEYGFHSPQAQFLESRGRLSEAAELHFTNGRTLEAISLLLADERDHSSVRRASQYILEGLWQNITLGTELQSDAALSNGVLLGLLDLSKRVDTSMLEARGQDEAIERDDYAKLLDLSDTFMKRHNDTAAALMCLHYAYSIPPDLLRQSVSTALPKLKAFLWYWLHRLYEALMPPTPALGGLHMLTQTMIPEFERGFSVVRSWILDVLWFTTPYRPRTDKLGDFLTPLMRFTSLGFVFNVADIARHSVCVPSVSTSRPLQLRNTHGEYVVQDIARFYRNDGDAIVKGISFVRHLLMHKVEVDLWVLGDFFDDLCASLVIAMRLRQDFSLHGVCLPHSSLLRAARDFDGLRRCRTSAAVTAYIDAMTRLLQTLSQDDASAKAFASPSVELRIFKICSLVVFGINIRDNRLEIAILSKIRSHGFPDATAGITSRENVQKQLVKALRVFSTARGNSDEIVQLQCRDRLSFDSSPPRPPAYARVIIYDHLDELPSLLGPRAPETTPSRSGPASSMLAVPPSNNPGMQSRSEQKNRGYGHIDGLVDLDADVIKAHEMRAGRIIINAWRRYRRHRETVTQPLYLMKMRYQEASEAKNWPVGQQYRLVFRVFVPRLIVALERVRMYAEEQRKSLKRKLGQAKHEALDAIHEKLAWTSTLTEEAERLQQLLAPDAIVHKESKMTRLREYAREVEGLVQRLPPDSTGSWRVDVDLGVRGILAGEFGPRQTTKARPLLNTSDMYT</sequence>